<dbReference type="InterPro" id="IPR046960">
    <property type="entry name" value="PPR_At4g14850-like_plant"/>
</dbReference>
<feature type="repeat" description="PPR" evidence="2">
    <location>
        <begin position="244"/>
        <end position="278"/>
    </location>
</feature>
<proteinExistence type="predicted"/>
<dbReference type="AlphaFoldDB" id="A0AAD3XPZ5"/>
<dbReference type="PROSITE" id="PS51375">
    <property type="entry name" value="PPR"/>
    <property type="match status" value="5"/>
</dbReference>
<dbReference type="GO" id="GO:0003723">
    <property type="term" value="F:RNA binding"/>
    <property type="evidence" value="ECO:0007669"/>
    <property type="project" value="InterPro"/>
</dbReference>
<dbReference type="EMBL" id="BSYO01000011">
    <property type="protein sequence ID" value="GMH12256.1"/>
    <property type="molecule type" value="Genomic_DNA"/>
</dbReference>
<dbReference type="Proteomes" id="UP001279734">
    <property type="component" value="Unassembled WGS sequence"/>
</dbReference>
<keyword evidence="4" id="KW-1185">Reference proteome</keyword>
<dbReference type="GO" id="GO:0009451">
    <property type="term" value="P:RNA modification"/>
    <property type="evidence" value="ECO:0007669"/>
    <property type="project" value="InterPro"/>
</dbReference>
<evidence type="ECO:0000256" key="2">
    <source>
        <dbReference type="PROSITE-ProRule" id="PRU00708"/>
    </source>
</evidence>
<keyword evidence="1" id="KW-0677">Repeat</keyword>
<reference evidence="3" key="1">
    <citation type="submission" date="2023-05" db="EMBL/GenBank/DDBJ databases">
        <title>Nepenthes gracilis genome sequencing.</title>
        <authorList>
            <person name="Fukushima K."/>
        </authorList>
    </citation>
    <scope>NUCLEOTIDE SEQUENCE</scope>
    <source>
        <strain evidence="3">SING2019-196</strain>
    </source>
</reference>
<dbReference type="FunFam" id="1.25.40.10:FF:000073">
    <property type="entry name" value="Pentatricopeptide repeat-containing protein chloroplastic"/>
    <property type="match status" value="2"/>
</dbReference>
<feature type="repeat" description="PPR" evidence="2">
    <location>
        <begin position="346"/>
        <end position="380"/>
    </location>
</feature>
<name>A0AAD3XPZ5_NEPGR</name>
<evidence type="ECO:0000313" key="3">
    <source>
        <dbReference type="EMBL" id="GMH12256.1"/>
    </source>
</evidence>
<accession>A0AAD3XPZ5</accession>
<evidence type="ECO:0000256" key="1">
    <source>
        <dbReference type="ARBA" id="ARBA00022737"/>
    </source>
</evidence>
<dbReference type="NCBIfam" id="TIGR00756">
    <property type="entry name" value="PPR"/>
    <property type="match status" value="4"/>
</dbReference>
<dbReference type="PANTHER" id="PTHR24015">
    <property type="entry name" value="OS07G0578800 PROTEIN-RELATED"/>
    <property type="match status" value="1"/>
</dbReference>
<evidence type="ECO:0000313" key="4">
    <source>
        <dbReference type="Proteomes" id="UP001279734"/>
    </source>
</evidence>
<protein>
    <recommendedName>
        <fullName evidence="5">Pentatricopeptide repeat-containing protein</fullName>
    </recommendedName>
</protein>
<dbReference type="Gene3D" id="1.25.40.10">
    <property type="entry name" value="Tetratricopeptide repeat domain"/>
    <property type="match status" value="4"/>
</dbReference>
<evidence type="ECO:0008006" key="5">
    <source>
        <dbReference type="Google" id="ProtNLM"/>
    </source>
</evidence>
<sequence length="512" mass="57174">MNARSLAYLSRCSVSELVKSAQHVLSRALTTLDPNPSFVDDSFVNLNGKSSIDTGYNMESVDLNLLFQLQQYGFSRTPYVINKLISLCAKVGDLGAGIQLHCAVVKMGFFSNVYISSALVGVYVKCANVTSAKQLFDEMPHRNVVTWNSLISGYLKIFCPEIALGLFLEMLRVGIMPTAYGVSAILLGCAQLEAGELGTQIHGLSFKYGFFSNVVAGTSLVNMYAKCTKVKESRRVFDRMPERNVVTWTTMLTGYAQNKLPVEAMILFREMWQIGLDLNRVTYNSLLSSFSGRDHLDHCKQIHSRIIREGLESNLFIQATLLSVYSECDCSLEDFHKIFLGITQWDQITWNAVVAGFSRLECGEEALQCFSNMRRKGFSIDFFTFSSILRTIGKVSALEMGKQTHALVFKTGYASNVFVQNGLVSMYTRCGFINDVKKVFFAMDEHDLISWNSLLLGCAYHGYGQEVGKLFEQMKNMGIQPDENTILSVLSACSHVGLLEKGLEYVELFGEL</sequence>
<dbReference type="FunFam" id="1.25.40.10:FF:000344">
    <property type="entry name" value="Pentatricopeptide repeat-containing protein"/>
    <property type="match status" value="1"/>
</dbReference>
<dbReference type="Pfam" id="PF13041">
    <property type="entry name" value="PPR_2"/>
    <property type="match status" value="4"/>
</dbReference>
<comment type="caution">
    <text evidence="3">The sequence shown here is derived from an EMBL/GenBank/DDBJ whole genome shotgun (WGS) entry which is preliminary data.</text>
</comment>
<dbReference type="InterPro" id="IPR002885">
    <property type="entry name" value="PPR_rpt"/>
</dbReference>
<dbReference type="PANTHER" id="PTHR24015:SF344">
    <property type="entry name" value="OS07G0203900 PROTEIN"/>
    <property type="match status" value="1"/>
</dbReference>
<feature type="repeat" description="PPR" evidence="2">
    <location>
        <begin position="143"/>
        <end position="177"/>
    </location>
</feature>
<feature type="repeat" description="PPR" evidence="2">
    <location>
        <begin position="279"/>
        <end position="313"/>
    </location>
</feature>
<organism evidence="3 4">
    <name type="scientific">Nepenthes gracilis</name>
    <name type="common">Slender pitcher plant</name>
    <dbReference type="NCBI Taxonomy" id="150966"/>
    <lineage>
        <taxon>Eukaryota</taxon>
        <taxon>Viridiplantae</taxon>
        <taxon>Streptophyta</taxon>
        <taxon>Embryophyta</taxon>
        <taxon>Tracheophyta</taxon>
        <taxon>Spermatophyta</taxon>
        <taxon>Magnoliopsida</taxon>
        <taxon>eudicotyledons</taxon>
        <taxon>Gunneridae</taxon>
        <taxon>Pentapetalae</taxon>
        <taxon>Caryophyllales</taxon>
        <taxon>Nepenthaceae</taxon>
        <taxon>Nepenthes</taxon>
    </lineage>
</organism>
<feature type="repeat" description="PPR" evidence="2">
    <location>
        <begin position="447"/>
        <end position="481"/>
    </location>
</feature>
<dbReference type="InterPro" id="IPR011990">
    <property type="entry name" value="TPR-like_helical_dom_sf"/>
</dbReference>
<gene>
    <name evidence="3" type="ORF">Nepgr_014097</name>
</gene>